<name>A0A5D8QCN6_9THEO</name>
<dbReference type="GO" id="GO:0006269">
    <property type="term" value="P:DNA replication, synthesis of primer"/>
    <property type="evidence" value="ECO:0007669"/>
    <property type="project" value="UniProtKB-UniRule"/>
</dbReference>
<comment type="similarity">
    <text evidence="12 13">Belongs to the DnaG primase family.</text>
</comment>
<dbReference type="InterPro" id="IPR019475">
    <property type="entry name" value="DNA_primase_DnaB-bd"/>
</dbReference>
<evidence type="ECO:0000256" key="1">
    <source>
        <dbReference type="ARBA" id="ARBA00022478"/>
    </source>
</evidence>
<evidence type="ECO:0000256" key="5">
    <source>
        <dbReference type="ARBA" id="ARBA00022705"/>
    </source>
</evidence>
<dbReference type="Pfam" id="PF13155">
    <property type="entry name" value="Toprim_2"/>
    <property type="match status" value="1"/>
</dbReference>
<keyword evidence="10 12" id="KW-0238">DNA-binding</keyword>
<dbReference type="FunFam" id="3.90.980.10:FF:000001">
    <property type="entry name" value="DNA primase"/>
    <property type="match status" value="1"/>
</dbReference>
<dbReference type="SUPFAM" id="SSF57783">
    <property type="entry name" value="Zinc beta-ribbon"/>
    <property type="match status" value="1"/>
</dbReference>
<keyword evidence="11 12" id="KW-0804">Transcription</keyword>
<dbReference type="Gene3D" id="3.90.980.10">
    <property type="entry name" value="DNA primase, catalytic core, N-terminal domain"/>
    <property type="match status" value="1"/>
</dbReference>
<dbReference type="HAMAP" id="MF_00974">
    <property type="entry name" value="DNA_primase_DnaG"/>
    <property type="match status" value="1"/>
</dbReference>
<dbReference type="Pfam" id="PF01807">
    <property type="entry name" value="Zn_ribbon_DnaG"/>
    <property type="match status" value="1"/>
</dbReference>
<keyword evidence="9" id="KW-0460">Magnesium</keyword>
<keyword evidence="2 12" id="KW-0639">Primosome</keyword>
<keyword evidence="1 12" id="KW-0240">DNA-directed RNA polymerase</keyword>
<evidence type="ECO:0000256" key="14">
    <source>
        <dbReference type="PIRSR" id="PIRSR002811-1"/>
    </source>
</evidence>
<dbReference type="Proteomes" id="UP000322976">
    <property type="component" value="Unassembled WGS sequence"/>
</dbReference>
<evidence type="ECO:0000256" key="10">
    <source>
        <dbReference type="ARBA" id="ARBA00023125"/>
    </source>
</evidence>
<evidence type="ECO:0000313" key="17">
    <source>
        <dbReference type="Proteomes" id="UP000322976"/>
    </source>
</evidence>
<dbReference type="GO" id="GO:0000428">
    <property type="term" value="C:DNA-directed RNA polymerase complex"/>
    <property type="evidence" value="ECO:0007669"/>
    <property type="project" value="UniProtKB-KW"/>
</dbReference>
<keyword evidence="6 12" id="KW-0479">Metal-binding</keyword>
<keyword evidence="7 12" id="KW-0863">Zinc-finger</keyword>
<keyword evidence="17" id="KW-1185">Reference proteome</keyword>
<evidence type="ECO:0000259" key="15">
    <source>
        <dbReference type="PROSITE" id="PS50880"/>
    </source>
</evidence>
<dbReference type="InterPro" id="IPR002694">
    <property type="entry name" value="Znf_CHC2"/>
</dbReference>
<comment type="catalytic activity">
    <reaction evidence="12">
        <text>ssDNA + n NTP = ssDNA/pppN(pN)n-1 hybrid + (n-1) diphosphate.</text>
        <dbReference type="EC" id="2.7.7.101"/>
    </reaction>
</comment>
<dbReference type="FunFam" id="3.40.1360.10:FF:000002">
    <property type="entry name" value="DNA primase"/>
    <property type="match status" value="1"/>
</dbReference>
<dbReference type="GO" id="GO:0005737">
    <property type="term" value="C:cytoplasm"/>
    <property type="evidence" value="ECO:0007669"/>
    <property type="project" value="TreeGrafter"/>
</dbReference>
<evidence type="ECO:0000256" key="2">
    <source>
        <dbReference type="ARBA" id="ARBA00022515"/>
    </source>
</evidence>
<proteinExistence type="inferred from homology"/>
<keyword evidence="4 12" id="KW-0548">Nucleotidyltransferase</keyword>
<dbReference type="NCBIfam" id="TIGR01391">
    <property type="entry name" value="dnaG"/>
    <property type="match status" value="1"/>
</dbReference>
<dbReference type="InterPro" id="IPR006171">
    <property type="entry name" value="TOPRIM_dom"/>
</dbReference>
<dbReference type="InterPro" id="IPR036977">
    <property type="entry name" value="DNA_primase_Znf_CHC2"/>
</dbReference>
<dbReference type="GO" id="GO:1990077">
    <property type="term" value="C:primosome complex"/>
    <property type="evidence" value="ECO:0007669"/>
    <property type="project" value="UniProtKB-KW"/>
</dbReference>
<dbReference type="InterPro" id="IPR037068">
    <property type="entry name" value="DNA_primase_core_N_sf"/>
</dbReference>
<dbReference type="AlphaFoldDB" id="A0A5D8QCN6"/>
<dbReference type="SMART" id="SM00493">
    <property type="entry name" value="TOPRIM"/>
    <property type="match status" value="1"/>
</dbReference>
<feature type="domain" description="Toprim" evidence="15">
    <location>
        <begin position="249"/>
        <end position="330"/>
    </location>
</feature>
<dbReference type="InterPro" id="IPR013264">
    <property type="entry name" value="DNAG_N"/>
</dbReference>
<dbReference type="SUPFAM" id="SSF56731">
    <property type="entry name" value="DNA primase core"/>
    <property type="match status" value="1"/>
</dbReference>
<dbReference type="GO" id="GO:0008270">
    <property type="term" value="F:zinc ion binding"/>
    <property type="evidence" value="ECO:0007669"/>
    <property type="project" value="UniProtKB-UniRule"/>
</dbReference>
<dbReference type="PANTHER" id="PTHR30313:SF2">
    <property type="entry name" value="DNA PRIMASE"/>
    <property type="match status" value="1"/>
</dbReference>
<evidence type="ECO:0000313" key="16">
    <source>
        <dbReference type="EMBL" id="TZE81864.1"/>
    </source>
</evidence>
<gene>
    <name evidence="12" type="primary">dnaG</name>
    <name evidence="16" type="ORF">FWJ32_07755</name>
</gene>
<evidence type="ECO:0000256" key="3">
    <source>
        <dbReference type="ARBA" id="ARBA00022679"/>
    </source>
</evidence>
<comment type="domain">
    <text evidence="12">Contains an N-terminal zinc-binding domain, a central core domain that contains the primase activity, and a C-terminal DnaB-binding domain.</text>
</comment>
<dbReference type="Pfam" id="PF10410">
    <property type="entry name" value="DnaB_bind"/>
    <property type="match status" value="1"/>
</dbReference>
<dbReference type="InterPro" id="IPR034151">
    <property type="entry name" value="TOPRIM_DnaG_bac"/>
</dbReference>
<dbReference type="Gene3D" id="1.10.860.10">
    <property type="entry name" value="DNAb Helicase, Chain A"/>
    <property type="match status" value="1"/>
</dbReference>
<feature type="zinc finger region" description="CHC2-type" evidence="12 14">
    <location>
        <begin position="38"/>
        <end position="62"/>
    </location>
</feature>
<evidence type="ECO:0000256" key="12">
    <source>
        <dbReference type="HAMAP-Rule" id="MF_00974"/>
    </source>
</evidence>
<accession>A0A5D8QCN6</accession>
<comment type="cofactor">
    <cofactor evidence="12 13 14">
        <name>Zn(2+)</name>
        <dbReference type="ChEBI" id="CHEBI:29105"/>
    </cofactor>
    <text evidence="12 13 14">Binds 1 zinc ion per monomer.</text>
</comment>
<dbReference type="InterPro" id="IPR030846">
    <property type="entry name" value="DnaG_bac"/>
</dbReference>
<dbReference type="PIRSF" id="PIRSF002811">
    <property type="entry name" value="DnaG"/>
    <property type="match status" value="1"/>
</dbReference>
<dbReference type="InterPro" id="IPR050219">
    <property type="entry name" value="DnaG_primase"/>
</dbReference>
<evidence type="ECO:0000256" key="7">
    <source>
        <dbReference type="ARBA" id="ARBA00022771"/>
    </source>
</evidence>
<dbReference type="GO" id="GO:0003677">
    <property type="term" value="F:DNA binding"/>
    <property type="evidence" value="ECO:0007669"/>
    <property type="project" value="UniProtKB-KW"/>
</dbReference>
<dbReference type="EMBL" id="VTPS01000010">
    <property type="protein sequence ID" value="TZE81864.1"/>
    <property type="molecule type" value="Genomic_DNA"/>
</dbReference>
<comment type="function">
    <text evidence="12 13">RNA polymerase that catalyzes the synthesis of short RNA molecules used as primers for DNA polymerase during DNA replication.</text>
</comment>
<evidence type="ECO:0000256" key="8">
    <source>
        <dbReference type="ARBA" id="ARBA00022833"/>
    </source>
</evidence>
<comment type="caution">
    <text evidence="16">The sequence shown here is derived from an EMBL/GenBank/DDBJ whole genome shotgun (WGS) entry which is preliminary data.</text>
</comment>
<dbReference type="SMART" id="SM00400">
    <property type="entry name" value="ZnF_CHCC"/>
    <property type="match status" value="1"/>
</dbReference>
<keyword evidence="5 12" id="KW-0235">DNA replication</keyword>
<dbReference type="RefSeq" id="WP_149545390.1">
    <property type="nucleotide sequence ID" value="NZ_VTPS01000010.1"/>
</dbReference>
<evidence type="ECO:0000256" key="4">
    <source>
        <dbReference type="ARBA" id="ARBA00022695"/>
    </source>
</evidence>
<evidence type="ECO:0000256" key="9">
    <source>
        <dbReference type="ARBA" id="ARBA00022842"/>
    </source>
</evidence>
<keyword evidence="8 12" id="KW-0862">Zinc</keyword>
<evidence type="ECO:0000256" key="6">
    <source>
        <dbReference type="ARBA" id="ARBA00022723"/>
    </source>
</evidence>
<dbReference type="EC" id="2.7.7.101" evidence="12"/>
<dbReference type="Pfam" id="PF08275">
    <property type="entry name" value="DNAG_N"/>
    <property type="match status" value="1"/>
</dbReference>
<dbReference type="InterPro" id="IPR016136">
    <property type="entry name" value="DNA_helicase_N/primase_C"/>
</dbReference>
<dbReference type="GO" id="GO:0003899">
    <property type="term" value="F:DNA-directed RNA polymerase activity"/>
    <property type="evidence" value="ECO:0007669"/>
    <property type="project" value="UniProtKB-UniRule"/>
</dbReference>
<reference evidence="16 17" key="1">
    <citation type="submission" date="2019-08" db="EMBL/GenBank/DDBJ databases">
        <title>Calorimonas adulescens gen. nov., sp. nov., an anaerobic thermophilic bacterium from Sakhalin hot spring.</title>
        <authorList>
            <person name="Khomyakova M.A."/>
            <person name="Merkel A.Y."/>
            <person name="Novikov A."/>
            <person name="Bonch-Osmolovskaya E.A."/>
            <person name="Slobodkin A.I."/>
        </authorList>
    </citation>
    <scope>NUCLEOTIDE SEQUENCE [LARGE SCALE GENOMIC DNA]</scope>
    <source>
        <strain evidence="16 17">A05MB</strain>
    </source>
</reference>
<dbReference type="CDD" id="cd03364">
    <property type="entry name" value="TOPRIM_DnaG_primases"/>
    <property type="match status" value="1"/>
</dbReference>
<dbReference type="PANTHER" id="PTHR30313">
    <property type="entry name" value="DNA PRIMASE"/>
    <property type="match status" value="1"/>
</dbReference>
<evidence type="ECO:0000256" key="11">
    <source>
        <dbReference type="ARBA" id="ARBA00023163"/>
    </source>
</evidence>
<dbReference type="Gene3D" id="3.90.580.10">
    <property type="entry name" value="Zinc finger, CHC2-type domain"/>
    <property type="match status" value="1"/>
</dbReference>
<dbReference type="InterPro" id="IPR006295">
    <property type="entry name" value="DNA_primase_DnaG"/>
</dbReference>
<dbReference type="Gene3D" id="3.40.1360.10">
    <property type="match status" value="1"/>
</dbReference>
<keyword evidence="3 12" id="KW-0808">Transferase</keyword>
<evidence type="ECO:0000256" key="13">
    <source>
        <dbReference type="PIRNR" id="PIRNR002811"/>
    </source>
</evidence>
<organism evidence="16 17">
    <name type="scientific">Calorimonas adulescens</name>
    <dbReference type="NCBI Taxonomy" id="2606906"/>
    <lineage>
        <taxon>Bacteria</taxon>
        <taxon>Bacillati</taxon>
        <taxon>Bacillota</taxon>
        <taxon>Clostridia</taxon>
        <taxon>Thermoanaerobacterales</taxon>
        <taxon>Thermoanaerobacteraceae</taxon>
        <taxon>Calorimonas</taxon>
    </lineage>
</organism>
<dbReference type="PROSITE" id="PS50880">
    <property type="entry name" value="TOPRIM"/>
    <property type="match status" value="1"/>
</dbReference>
<dbReference type="FunFam" id="3.90.580.10:FF:000001">
    <property type="entry name" value="DNA primase"/>
    <property type="match status" value="1"/>
</dbReference>
<comment type="subunit">
    <text evidence="12">Monomer. Interacts with DnaB.</text>
</comment>
<protein>
    <recommendedName>
        <fullName evidence="12 13">DNA primase</fullName>
        <ecNumber evidence="12">2.7.7.101</ecNumber>
    </recommendedName>
</protein>
<sequence>MPIKQDIVSEIIEKVDIVEVINEYTHLTQKGKNYMGLCPFHREKTPSFSVSREKQLYHCFGCGASGNIITFIEKIENVDFHGAVELLAERAGIDIQEKDKLFSREKEKLYIINSAAGRYFYKNLYANEGKVAYAYLRNRGLDDDDIKRFGLGYSLPQWDGLLKHLRSEGFSNEDIEKAGLAIRGSKGYYDRFRGRVIFPIFNEYGRVVGFGGRVLDDSKPKYLNSPETLIYSKSRILYGLNTAKKSKEQFLIIVEGYMDCIALQKYGFLNTVASLGTSLTIQQARLLKRYTNDVCICYDSDLAGQEATLRGLKILDRLSMRVKIISLPEGKDPDEFLKINGSEGFYKLIESAVYYKEYLIRSLAKNYNVDDIEQKSRFVNEALKIIVDSNDAVEVENYISIISSLARISINAVRTQYNKYVNRDLEVFNSKMYINGNNRYNRYMNVNFQKDIDKISNAYINAEKIIVFNIINNKKLTPELYKKINPEMFEDKIIMKIYMIICELYKNKKDINEKDILSGLTGDEANYFMNLMKGEYPIDIDIEKFIEDFLTYKKMKVLEKALQESKMKDDNKTVMELQKQLIKCRLSLAERSNTYVRK</sequence>